<dbReference type="Proteomes" id="UP001596504">
    <property type="component" value="Unassembled WGS sequence"/>
</dbReference>
<proteinExistence type="predicted"/>
<name>A0ABW2LLM0_9PSEU</name>
<dbReference type="EMBL" id="JBHTCJ010000004">
    <property type="protein sequence ID" value="MFC7341691.1"/>
    <property type="molecule type" value="Genomic_DNA"/>
</dbReference>
<evidence type="ECO:0000256" key="1">
    <source>
        <dbReference type="SAM" id="MobiDB-lite"/>
    </source>
</evidence>
<accession>A0ABW2LLM0</accession>
<reference evidence="3" key="1">
    <citation type="journal article" date="2019" name="Int. J. Syst. Evol. Microbiol.">
        <title>The Global Catalogue of Microorganisms (GCM) 10K type strain sequencing project: providing services to taxonomists for standard genome sequencing and annotation.</title>
        <authorList>
            <consortium name="The Broad Institute Genomics Platform"/>
            <consortium name="The Broad Institute Genome Sequencing Center for Infectious Disease"/>
            <person name="Wu L."/>
            <person name="Ma J."/>
        </authorList>
    </citation>
    <scope>NUCLEOTIDE SEQUENCE [LARGE SCALE GENOMIC DNA]</scope>
    <source>
        <strain evidence="3">WLHS5</strain>
    </source>
</reference>
<dbReference type="InterPro" id="IPR004401">
    <property type="entry name" value="YbaB/EbfC"/>
</dbReference>
<sequence length="174" mass="19311">MPEEFGGDVGATERMVREWQERATEKAERFGRMQQRVEQISVTEASRDGAVRVTVSSNGMLRDLQLAEGANSRPMPKLGAEIMRLVQSAQARIPDLMQQAVADTVGLQDSAAQHVVDQARKTFPELPEGDPERPEGPRADGDRGERPADYRPPRKRGGPEDDWDDDLGNGSFLR</sequence>
<protein>
    <submittedName>
        <fullName evidence="2">YbaB/EbfC family nucleoid-associated protein</fullName>
    </submittedName>
</protein>
<organism evidence="2 3">
    <name type="scientific">Saccharopolyspora griseoalba</name>
    <dbReference type="NCBI Taxonomy" id="1431848"/>
    <lineage>
        <taxon>Bacteria</taxon>
        <taxon>Bacillati</taxon>
        <taxon>Actinomycetota</taxon>
        <taxon>Actinomycetes</taxon>
        <taxon>Pseudonocardiales</taxon>
        <taxon>Pseudonocardiaceae</taxon>
        <taxon>Saccharopolyspora</taxon>
    </lineage>
</organism>
<feature type="compositionally biased region" description="Basic and acidic residues" evidence="1">
    <location>
        <begin position="130"/>
        <end position="152"/>
    </location>
</feature>
<dbReference type="SUPFAM" id="SSF82607">
    <property type="entry name" value="YbaB-like"/>
    <property type="match status" value="1"/>
</dbReference>
<dbReference type="Pfam" id="PF02575">
    <property type="entry name" value="YbaB_DNA_bd"/>
    <property type="match status" value="1"/>
</dbReference>
<dbReference type="Gene3D" id="3.30.1310.10">
    <property type="entry name" value="Nucleoid-associated protein YbaB-like domain"/>
    <property type="match status" value="1"/>
</dbReference>
<dbReference type="InterPro" id="IPR036894">
    <property type="entry name" value="YbaB-like_sf"/>
</dbReference>
<comment type="caution">
    <text evidence="2">The sequence shown here is derived from an EMBL/GenBank/DDBJ whole genome shotgun (WGS) entry which is preliminary data.</text>
</comment>
<dbReference type="RefSeq" id="WP_380666822.1">
    <property type="nucleotide sequence ID" value="NZ_JBHTCJ010000004.1"/>
</dbReference>
<feature type="region of interest" description="Disordered" evidence="1">
    <location>
        <begin position="112"/>
        <end position="174"/>
    </location>
</feature>
<gene>
    <name evidence="2" type="ORF">ACFQRI_09735</name>
</gene>
<evidence type="ECO:0000313" key="2">
    <source>
        <dbReference type="EMBL" id="MFC7341691.1"/>
    </source>
</evidence>
<evidence type="ECO:0000313" key="3">
    <source>
        <dbReference type="Proteomes" id="UP001596504"/>
    </source>
</evidence>
<keyword evidence="3" id="KW-1185">Reference proteome</keyword>